<dbReference type="GeneID" id="96007249"/>
<dbReference type="SUPFAM" id="SSF52949">
    <property type="entry name" value="Macro domain-like"/>
    <property type="match status" value="1"/>
</dbReference>
<feature type="compositionally biased region" description="Acidic residues" evidence="1">
    <location>
        <begin position="373"/>
        <end position="396"/>
    </location>
</feature>
<dbReference type="PANTHER" id="PTHR35596">
    <property type="entry name" value="DUF2263 DOMAIN-CONTAINING PROTEIN"/>
    <property type="match status" value="1"/>
</dbReference>
<dbReference type="NCBIfam" id="TIGR02452">
    <property type="entry name" value="TIGR02452 family protein"/>
    <property type="match status" value="1"/>
</dbReference>
<feature type="domain" description="Microbial-type PARG catalytic" evidence="2">
    <location>
        <begin position="62"/>
        <end position="145"/>
    </location>
</feature>
<dbReference type="InterPro" id="IPR019261">
    <property type="entry name" value="PARG_cat_microbial"/>
</dbReference>
<feature type="region of interest" description="Disordered" evidence="1">
    <location>
        <begin position="362"/>
        <end position="406"/>
    </location>
</feature>
<dbReference type="Pfam" id="PF10021">
    <property type="entry name" value="PARG_cat_microb"/>
    <property type="match status" value="1"/>
</dbReference>
<organism evidence="3 4">
    <name type="scientific">Cladosporium halotolerans</name>
    <dbReference type="NCBI Taxonomy" id="1052096"/>
    <lineage>
        <taxon>Eukaryota</taxon>
        <taxon>Fungi</taxon>
        <taxon>Dikarya</taxon>
        <taxon>Ascomycota</taxon>
        <taxon>Pezizomycotina</taxon>
        <taxon>Dothideomycetes</taxon>
        <taxon>Dothideomycetidae</taxon>
        <taxon>Cladosporiales</taxon>
        <taxon>Cladosporiaceae</taxon>
        <taxon>Cladosporium</taxon>
    </lineage>
</organism>
<evidence type="ECO:0000256" key="1">
    <source>
        <dbReference type="SAM" id="MobiDB-lite"/>
    </source>
</evidence>
<protein>
    <recommendedName>
        <fullName evidence="2">Microbial-type PARG catalytic domain-containing protein</fullName>
    </recommendedName>
</protein>
<evidence type="ECO:0000313" key="3">
    <source>
        <dbReference type="EMBL" id="KAL1585311.1"/>
    </source>
</evidence>
<feature type="compositionally biased region" description="Low complexity" evidence="1">
    <location>
        <begin position="397"/>
        <end position="406"/>
    </location>
</feature>
<dbReference type="InterPro" id="IPR043472">
    <property type="entry name" value="Macro_dom-like"/>
</dbReference>
<evidence type="ECO:0000259" key="2">
    <source>
        <dbReference type="Pfam" id="PF10021"/>
    </source>
</evidence>
<dbReference type="PANTHER" id="PTHR35596:SF1">
    <property type="entry name" value="MICROBIAL-TYPE PARG CATALYTIC DOMAIN-CONTAINING PROTEIN"/>
    <property type="match status" value="1"/>
</dbReference>
<name>A0AB34KNG1_9PEZI</name>
<dbReference type="RefSeq" id="XP_069228417.1">
    <property type="nucleotide sequence ID" value="XM_069374411.1"/>
</dbReference>
<dbReference type="AlphaFoldDB" id="A0AB34KNG1"/>
<proteinExistence type="predicted"/>
<dbReference type="Proteomes" id="UP000803884">
    <property type="component" value="Unassembled WGS sequence"/>
</dbReference>
<dbReference type="EMBL" id="JAAQHG020000020">
    <property type="protein sequence ID" value="KAL1585311.1"/>
    <property type="molecule type" value="Genomic_DNA"/>
</dbReference>
<comment type="caution">
    <text evidence="3">The sequence shown here is derived from an EMBL/GenBank/DDBJ whole genome shotgun (WGS) entry which is preliminary data.</text>
</comment>
<dbReference type="InterPro" id="IPR012664">
    <property type="entry name" value="CHP02452"/>
</dbReference>
<gene>
    <name evidence="3" type="ORF">WHR41_05806</name>
</gene>
<reference evidence="3 4" key="1">
    <citation type="journal article" date="2020" name="Microbiol. Resour. Announc.">
        <title>Draft Genome Sequence of a Cladosporium Species Isolated from the Mesophotic Ascidian Didemnum maculosum.</title>
        <authorList>
            <person name="Gioti A."/>
            <person name="Siaperas R."/>
            <person name="Nikolaivits E."/>
            <person name="Le Goff G."/>
            <person name="Ouazzani J."/>
            <person name="Kotoulas G."/>
            <person name="Topakas E."/>
        </authorList>
    </citation>
    <scope>NUCLEOTIDE SEQUENCE [LARGE SCALE GENOMIC DNA]</scope>
    <source>
        <strain evidence="3 4">TM138-S3</strain>
    </source>
</reference>
<dbReference type="Gene3D" id="3.40.220.10">
    <property type="entry name" value="Leucine Aminopeptidase, subunit E, domain 1"/>
    <property type="match status" value="1"/>
</dbReference>
<accession>A0AB34KNG1</accession>
<sequence length="406" mass="42979">MGRETPSAGLPPASFRKAARAKRAKATLNKTIPSLLTAHPRAKKGIAASEVISNPKPLPTSPSPCQIPDLSLRTTDSLTAAHSLLIDPATNKPDLSNKTARVAILNMASALAPGGGALNGASGPEAFLCTRTTLLPSLRDDFYRLPEVGGVWSPDVLVFADARGDAERVLEKRERWFVDVLSAAALRFPAIEVDEGTGRGRYASAGDREAMVEKMRGVMRIFAARGVRSVVLGAWGCGAFGNPVGEVAGAWRRVLCGGSGKGRKGKGNRGGGGGSSEEWKGVEKVVFAIEEAGLADAFQRAFGEGLAREEEDGDGENEEDRHDIEVEKLRELEEKIREMHVRVQQAKSPQLRAGLVSILEGLESQVPKQGDSSDVEGTQDSDTDSAGEETDTDSSDSDAAYDSTGG</sequence>
<evidence type="ECO:0000313" key="4">
    <source>
        <dbReference type="Proteomes" id="UP000803884"/>
    </source>
</evidence>
<keyword evidence="4" id="KW-1185">Reference proteome</keyword>